<dbReference type="AlphaFoldDB" id="A0A1G2SBT5"/>
<protein>
    <recommendedName>
        <fullName evidence="1">Exostosin GT47 domain-containing protein</fullName>
    </recommendedName>
</protein>
<dbReference type="Proteomes" id="UP000178817">
    <property type="component" value="Unassembled WGS sequence"/>
</dbReference>
<dbReference type="InterPro" id="IPR040911">
    <property type="entry name" value="Exostosin_GT47"/>
</dbReference>
<sequence length="357" mass="41516">MTKIFIYKKIEGVSCIPELYPIWGIENQGIENQLNIKRILPFYRNAFFEIVSTPDDADFILIPHIYNIIQKRNPTYLDDAVYFSLQKKKHLLLFAYGDDDSDIALKNTVIFRYAQYRHRKRQNEIIVPLYAPDGALETPVSFLEKHAGAPTVGFCGFAQYPSLRSVVKAFVKNLLWELAALIQGKPIVRARKGGIYFRKKILAILGASPHIKSAFIVRNFFSSHKKTIRIDVECVRKEFLDNITKNDLALAVRGDGNASMRFYEALSLGRIPVVIDTDEIFPLEDIINYHDFCLFISLGDMHRADALIRKYYNEMSPEEFLRKQKLAREIFEKYVRVDKFYELIFSRPEEILKRVKL</sequence>
<accession>A0A1G2SBT5</accession>
<evidence type="ECO:0000313" key="3">
    <source>
        <dbReference type="Proteomes" id="UP000178817"/>
    </source>
</evidence>
<organism evidence="2 3">
    <name type="scientific">Candidatus Yonathbacteria bacterium RIFCSPLOWO2_01_FULL_43_27</name>
    <dbReference type="NCBI Taxonomy" id="1802726"/>
    <lineage>
        <taxon>Bacteria</taxon>
        <taxon>Candidatus Yonathiibacteriota</taxon>
    </lineage>
</organism>
<reference evidence="2 3" key="1">
    <citation type="journal article" date="2016" name="Nat. Commun.">
        <title>Thousands of microbial genomes shed light on interconnected biogeochemical processes in an aquifer system.</title>
        <authorList>
            <person name="Anantharaman K."/>
            <person name="Brown C.T."/>
            <person name="Hug L.A."/>
            <person name="Sharon I."/>
            <person name="Castelle C.J."/>
            <person name="Probst A.J."/>
            <person name="Thomas B.C."/>
            <person name="Singh A."/>
            <person name="Wilkins M.J."/>
            <person name="Karaoz U."/>
            <person name="Brodie E.L."/>
            <person name="Williams K.H."/>
            <person name="Hubbard S.S."/>
            <person name="Banfield J.F."/>
        </authorList>
    </citation>
    <scope>NUCLEOTIDE SEQUENCE [LARGE SCALE GENOMIC DNA]</scope>
</reference>
<dbReference type="Pfam" id="PF03016">
    <property type="entry name" value="Exostosin_GT47"/>
    <property type="match status" value="1"/>
</dbReference>
<proteinExistence type="predicted"/>
<gene>
    <name evidence="2" type="ORF">A3B07_02590</name>
</gene>
<evidence type="ECO:0000313" key="2">
    <source>
        <dbReference type="EMBL" id="OHA82487.1"/>
    </source>
</evidence>
<evidence type="ECO:0000259" key="1">
    <source>
        <dbReference type="Pfam" id="PF03016"/>
    </source>
</evidence>
<dbReference type="EMBL" id="MHUV01000006">
    <property type="protein sequence ID" value="OHA82487.1"/>
    <property type="molecule type" value="Genomic_DNA"/>
</dbReference>
<name>A0A1G2SBT5_9BACT</name>
<dbReference type="STRING" id="1802726.A3B07_02590"/>
<comment type="caution">
    <text evidence="2">The sequence shown here is derived from an EMBL/GenBank/DDBJ whole genome shotgun (WGS) entry which is preliminary data.</text>
</comment>
<feature type="domain" description="Exostosin GT47" evidence="1">
    <location>
        <begin position="184"/>
        <end position="310"/>
    </location>
</feature>